<gene>
    <name evidence="2" type="ORF">BSCA_1254</name>
</gene>
<dbReference type="EMBL" id="JGZO01000003">
    <property type="protein sequence ID" value="KFI95291.1"/>
    <property type="molecule type" value="Genomic_DNA"/>
</dbReference>
<feature type="transmembrane region" description="Helical" evidence="1">
    <location>
        <begin position="57"/>
        <end position="78"/>
    </location>
</feature>
<evidence type="ECO:0000256" key="1">
    <source>
        <dbReference type="SAM" id="Phobius"/>
    </source>
</evidence>
<dbReference type="GeneID" id="85165586"/>
<comment type="caution">
    <text evidence="2">The sequence shown here is derived from an EMBL/GenBank/DDBJ whole genome shotgun (WGS) entry which is preliminary data.</text>
</comment>
<dbReference type="Proteomes" id="UP000029033">
    <property type="component" value="Unassembled WGS sequence"/>
</dbReference>
<accession>A0A087DIE1</accession>
<keyword evidence="1" id="KW-0472">Membrane</keyword>
<dbReference type="RefSeq" id="WP_033518692.1">
    <property type="nucleotide sequence ID" value="NZ_CAJPMS010000002.1"/>
</dbReference>
<organism evidence="2 3">
    <name type="scientific">Bifidobacterium scardovii</name>
    <dbReference type="NCBI Taxonomy" id="158787"/>
    <lineage>
        <taxon>Bacteria</taxon>
        <taxon>Bacillati</taxon>
        <taxon>Actinomycetota</taxon>
        <taxon>Actinomycetes</taxon>
        <taxon>Bifidobacteriales</taxon>
        <taxon>Bifidobacteriaceae</taxon>
        <taxon>Bifidobacterium</taxon>
    </lineage>
</organism>
<keyword evidence="1" id="KW-0812">Transmembrane</keyword>
<dbReference type="AlphaFoldDB" id="A0A087DIE1"/>
<keyword evidence="1" id="KW-1133">Transmembrane helix</keyword>
<reference evidence="2 3" key="1">
    <citation type="submission" date="2014-03" db="EMBL/GenBank/DDBJ databases">
        <title>Genomics of Bifidobacteria.</title>
        <authorList>
            <person name="Ventura M."/>
            <person name="Milani C."/>
            <person name="Lugli G.A."/>
        </authorList>
    </citation>
    <scope>NUCLEOTIDE SEQUENCE [LARGE SCALE GENOMIC DNA]</scope>
    <source>
        <strain evidence="2 3">LMG 21589</strain>
    </source>
</reference>
<proteinExistence type="predicted"/>
<dbReference type="InterPro" id="IPR036259">
    <property type="entry name" value="MFS_trans_sf"/>
</dbReference>
<keyword evidence="3" id="KW-1185">Reference proteome</keyword>
<evidence type="ECO:0000313" key="3">
    <source>
        <dbReference type="Proteomes" id="UP000029033"/>
    </source>
</evidence>
<dbReference type="SUPFAM" id="SSF103473">
    <property type="entry name" value="MFS general substrate transporter"/>
    <property type="match status" value="1"/>
</dbReference>
<sequence>MLETLGEFMNKQSTGSLLAIIPPKRFIGYATGISQTIISVLEVFVPLLVGVVLSSNVAVGFAVIWVFTIAAAIISCTARIRGELGKPISDIQ</sequence>
<protein>
    <submittedName>
        <fullName evidence="2">Uncharacterized protein</fullName>
    </submittedName>
</protein>
<evidence type="ECO:0000313" key="2">
    <source>
        <dbReference type="EMBL" id="KFI95291.1"/>
    </source>
</evidence>
<name>A0A087DIE1_9BIFI</name>
<feature type="transmembrane region" description="Helical" evidence="1">
    <location>
        <begin position="26"/>
        <end position="51"/>
    </location>
</feature>